<evidence type="ECO:0000256" key="5">
    <source>
        <dbReference type="ARBA" id="ARBA00024029"/>
    </source>
</evidence>
<dbReference type="OrthoDB" id="9801445at2"/>
<dbReference type="PANTHER" id="PTHR35005">
    <property type="entry name" value="3-DEHYDRO-SCYLLO-INOSOSE HYDROLASE"/>
    <property type="match status" value="1"/>
</dbReference>
<dbReference type="GO" id="GO:0016811">
    <property type="term" value="F:hydrolase activity, acting on carbon-nitrogen (but not peptide) bonds, in linear amides"/>
    <property type="evidence" value="ECO:0007669"/>
    <property type="project" value="TreeGrafter"/>
</dbReference>
<keyword evidence="4" id="KW-0862">Zinc</keyword>
<dbReference type="Proteomes" id="UP000326881">
    <property type="component" value="Chromosome"/>
</dbReference>
<dbReference type="EMBL" id="CP043498">
    <property type="protein sequence ID" value="QFY60438.1"/>
    <property type="molecule type" value="Genomic_DNA"/>
</dbReference>
<protein>
    <submittedName>
        <fullName evidence="7">Creatininase family protein</fullName>
    </submittedName>
</protein>
<dbReference type="SUPFAM" id="SSF102215">
    <property type="entry name" value="Creatininase"/>
    <property type="match status" value="1"/>
</dbReference>
<dbReference type="InterPro" id="IPR003785">
    <property type="entry name" value="Creatininase/forma_Hydrolase"/>
</dbReference>
<proteinExistence type="inferred from homology"/>
<evidence type="ECO:0000256" key="4">
    <source>
        <dbReference type="ARBA" id="ARBA00022833"/>
    </source>
</evidence>
<evidence type="ECO:0000313" key="7">
    <source>
        <dbReference type="EMBL" id="QFY60438.1"/>
    </source>
</evidence>
<comment type="similarity">
    <text evidence="5">Belongs to the creatininase superfamily.</text>
</comment>
<dbReference type="RefSeq" id="WP_153270680.1">
    <property type="nucleotide sequence ID" value="NZ_CP043498.1"/>
</dbReference>
<dbReference type="KEGG" id="rgr:FZ934_08325"/>
<dbReference type="InterPro" id="IPR024087">
    <property type="entry name" value="Creatininase-like_sf"/>
</dbReference>
<name>A0A5Q0C3G4_9HYPH</name>
<comment type="cofactor">
    <cofactor evidence="1">
        <name>Zn(2+)</name>
        <dbReference type="ChEBI" id="CHEBI:29105"/>
    </cofactor>
</comment>
<feature type="region of interest" description="Disordered" evidence="6">
    <location>
        <begin position="177"/>
        <end position="196"/>
    </location>
</feature>
<accession>A0A5Q0C3G4</accession>
<sequence>MTQAIELLRPSQIRAAFEARSLVYLPLGTIEWHCEHLPVGLDALTAYGICSKAAEKTGGLVWPTLYYGTGGDHGEYPWTVMMEGSEELEVLLRKTFSRLATLGVRRAVLFSGHFADGQLEMIDRLAAEASGHLGISVVATAVNRFDVVGFPPDHAGKFETTLLAGLHPDTIDLSALPDIESGDDRRDRHDPASPLWGVIGADPRNANLSEGSRLVEEIAVRLAAMATDA</sequence>
<evidence type="ECO:0000256" key="3">
    <source>
        <dbReference type="ARBA" id="ARBA00022801"/>
    </source>
</evidence>
<dbReference type="AlphaFoldDB" id="A0A5Q0C3G4"/>
<reference evidence="7 8" key="1">
    <citation type="submission" date="2019-08" db="EMBL/GenBank/DDBJ databases">
        <title>Prosopis cineraria nodule microbiome.</title>
        <authorList>
            <person name="Ali R."/>
            <person name="Chaluvadi S.R."/>
            <person name="Wang X."/>
        </authorList>
    </citation>
    <scope>NUCLEOTIDE SEQUENCE [LARGE SCALE GENOMIC DNA]</scope>
    <source>
        <strain evidence="7 8">BG7</strain>
    </source>
</reference>
<keyword evidence="2" id="KW-0479">Metal-binding</keyword>
<dbReference type="Gene3D" id="3.40.50.10310">
    <property type="entry name" value="Creatininase"/>
    <property type="match status" value="1"/>
</dbReference>
<evidence type="ECO:0000256" key="2">
    <source>
        <dbReference type="ARBA" id="ARBA00022723"/>
    </source>
</evidence>
<organism evidence="7 8">
    <name type="scientific">Rhizobium grahamii</name>
    <dbReference type="NCBI Taxonomy" id="1120045"/>
    <lineage>
        <taxon>Bacteria</taxon>
        <taxon>Pseudomonadati</taxon>
        <taxon>Pseudomonadota</taxon>
        <taxon>Alphaproteobacteria</taxon>
        <taxon>Hyphomicrobiales</taxon>
        <taxon>Rhizobiaceae</taxon>
        <taxon>Rhizobium/Agrobacterium group</taxon>
        <taxon>Rhizobium</taxon>
    </lineage>
</organism>
<dbReference type="GO" id="GO:0009231">
    <property type="term" value="P:riboflavin biosynthetic process"/>
    <property type="evidence" value="ECO:0007669"/>
    <property type="project" value="TreeGrafter"/>
</dbReference>
<dbReference type="GO" id="GO:0046872">
    <property type="term" value="F:metal ion binding"/>
    <property type="evidence" value="ECO:0007669"/>
    <property type="project" value="UniProtKB-KW"/>
</dbReference>
<dbReference type="PANTHER" id="PTHR35005:SF1">
    <property type="entry name" value="2-AMINO-5-FORMYLAMINO-6-RIBOSYLAMINOPYRIMIDIN-4(3H)-ONE 5'-MONOPHOSPHATE DEFORMYLASE"/>
    <property type="match status" value="1"/>
</dbReference>
<evidence type="ECO:0000256" key="1">
    <source>
        <dbReference type="ARBA" id="ARBA00001947"/>
    </source>
</evidence>
<gene>
    <name evidence="7" type="ORF">FZ934_08325</name>
</gene>
<evidence type="ECO:0000256" key="6">
    <source>
        <dbReference type="SAM" id="MobiDB-lite"/>
    </source>
</evidence>
<keyword evidence="3" id="KW-0378">Hydrolase</keyword>
<keyword evidence="8" id="KW-1185">Reference proteome</keyword>
<evidence type="ECO:0000313" key="8">
    <source>
        <dbReference type="Proteomes" id="UP000326881"/>
    </source>
</evidence>
<feature type="compositionally biased region" description="Basic and acidic residues" evidence="6">
    <location>
        <begin position="182"/>
        <end position="191"/>
    </location>
</feature>
<dbReference type="Pfam" id="PF02633">
    <property type="entry name" value="Creatininase"/>
    <property type="match status" value="1"/>
</dbReference>